<dbReference type="Gene3D" id="1.20.1280.50">
    <property type="match status" value="1"/>
</dbReference>
<evidence type="ECO:0000256" key="1">
    <source>
        <dbReference type="SAM" id="MobiDB-lite"/>
    </source>
</evidence>
<dbReference type="Proteomes" id="UP000799118">
    <property type="component" value="Unassembled WGS sequence"/>
</dbReference>
<evidence type="ECO:0000313" key="4">
    <source>
        <dbReference type="Proteomes" id="UP000799118"/>
    </source>
</evidence>
<dbReference type="SUPFAM" id="SSF81383">
    <property type="entry name" value="F-box domain"/>
    <property type="match status" value="1"/>
</dbReference>
<feature type="region of interest" description="Disordered" evidence="1">
    <location>
        <begin position="1"/>
        <end position="86"/>
    </location>
</feature>
<evidence type="ECO:0000259" key="2">
    <source>
        <dbReference type="PROSITE" id="PS50181"/>
    </source>
</evidence>
<sequence length="735" mass="84718">MTRQSLRIKENQVSSVDSDIHDATASSRNSTNAGRKRAQDDEHREEDEKLEEEHSRKRVRKSDSDENNQSVESSAKKTKQRMPEQFRKVRGRLGMLERLAKDVPLDVIFEIFCYLDPSDLLRLARTSNDLRGILMSKSSESIWRTARSNVEGLPPLPLDLNEPQYAHLLFESYCHVCNHKGRCDNILWSFRMRCCKSCAAALPSLSDGRYKMDLPVQFFNRNLLPQECIQGATRRHRRDVGNFQIAARLKAEFEALQTPKERDAWITRKSQERRAIVAHGRLCEVWHKARLSKRTDELSDIRKQRKDAILERLAEIGWREEAEKIIDSWREDEFTNHKAVKQPKKLTDYGWNSIKTELVEMLSTHKTERLAEEKRCTLIQRYSRLEKEYDDIRSASDLREPFPAVGDIFTYKVFENLIWETPEDEELTDVLFREKLAQHLPQIIEQWKPAKIQELVEIMQKSVPSASAADLYLATSVFECTNCLSRPKMHYPQMFYHPCCIQNPAADSLSDARLKTYTYGRNTKGPWMSRRIVWSDSGSRAATAIVESCFLDPVTATIRDLNSANPLIECTTCYADKIYPFGRAFMRWPFALAHSSESAAYQLPHHTLVFNSFGEEAQQILACEPERYIYSSHHDACCAHCHKSLVRSFKSLVDHFKANHSDIINVEKLEASSVNKPEGIQEHWYWNPCFALRDLGNEFRYRPPVAPVNVAATFTADTATSTTSSDTSDDISSDS</sequence>
<feature type="domain" description="F-box" evidence="2">
    <location>
        <begin position="97"/>
        <end position="146"/>
    </location>
</feature>
<organism evidence="3 4">
    <name type="scientific">Gymnopus androsaceus JB14</name>
    <dbReference type="NCBI Taxonomy" id="1447944"/>
    <lineage>
        <taxon>Eukaryota</taxon>
        <taxon>Fungi</taxon>
        <taxon>Dikarya</taxon>
        <taxon>Basidiomycota</taxon>
        <taxon>Agaricomycotina</taxon>
        <taxon>Agaricomycetes</taxon>
        <taxon>Agaricomycetidae</taxon>
        <taxon>Agaricales</taxon>
        <taxon>Marasmiineae</taxon>
        <taxon>Omphalotaceae</taxon>
        <taxon>Gymnopus</taxon>
    </lineage>
</organism>
<dbReference type="InterPro" id="IPR001810">
    <property type="entry name" value="F-box_dom"/>
</dbReference>
<evidence type="ECO:0000313" key="3">
    <source>
        <dbReference type="EMBL" id="KAE9399355.1"/>
    </source>
</evidence>
<dbReference type="PROSITE" id="PS50181">
    <property type="entry name" value="FBOX"/>
    <property type="match status" value="1"/>
</dbReference>
<dbReference type="OrthoDB" id="2322499at2759"/>
<reference evidence="3" key="1">
    <citation type="journal article" date="2019" name="Environ. Microbiol.">
        <title>Fungal ecological strategies reflected in gene transcription - a case study of two litter decomposers.</title>
        <authorList>
            <person name="Barbi F."/>
            <person name="Kohler A."/>
            <person name="Barry K."/>
            <person name="Baskaran P."/>
            <person name="Daum C."/>
            <person name="Fauchery L."/>
            <person name="Ihrmark K."/>
            <person name="Kuo A."/>
            <person name="LaButti K."/>
            <person name="Lipzen A."/>
            <person name="Morin E."/>
            <person name="Grigoriev I.V."/>
            <person name="Henrissat B."/>
            <person name="Lindahl B."/>
            <person name="Martin F."/>
        </authorList>
    </citation>
    <scope>NUCLEOTIDE SEQUENCE</scope>
    <source>
        <strain evidence="3">JB14</strain>
    </source>
</reference>
<gene>
    <name evidence="3" type="ORF">BT96DRAFT_1019525</name>
</gene>
<keyword evidence="4" id="KW-1185">Reference proteome</keyword>
<dbReference type="EMBL" id="ML769470">
    <property type="protein sequence ID" value="KAE9399355.1"/>
    <property type="molecule type" value="Genomic_DNA"/>
</dbReference>
<proteinExistence type="predicted"/>
<feature type="compositionally biased region" description="Polar residues" evidence="1">
    <location>
        <begin position="1"/>
        <end position="17"/>
    </location>
</feature>
<protein>
    <recommendedName>
        <fullName evidence="2">F-box domain-containing protein</fullName>
    </recommendedName>
</protein>
<dbReference type="InterPro" id="IPR036047">
    <property type="entry name" value="F-box-like_dom_sf"/>
</dbReference>
<dbReference type="SMART" id="SM00256">
    <property type="entry name" value="FBOX"/>
    <property type="match status" value="1"/>
</dbReference>
<name>A0A6A4HRI1_9AGAR</name>
<dbReference type="AlphaFoldDB" id="A0A6A4HRI1"/>
<feature type="compositionally biased region" description="Polar residues" evidence="1">
    <location>
        <begin position="24"/>
        <end position="33"/>
    </location>
</feature>
<accession>A0A6A4HRI1</accession>
<dbReference type="CDD" id="cd09917">
    <property type="entry name" value="F-box_SF"/>
    <property type="match status" value="1"/>
</dbReference>
<dbReference type="Pfam" id="PF12937">
    <property type="entry name" value="F-box-like"/>
    <property type="match status" value="1"/>
</dbReference>